<accession>A0A4R5DF78</accession>
<comment type="caution">
    <text evidence="2">The sequence shown here is derived from an EMBL/GenBank/DDBJ whole genome shotgun (WGS) entry which is preliminary data.</text>
</comment>
<evidence type="ECO:0000256" key="1">
    <source>
        <dbReference type="SAM" id="Phobius"/>
    </source>
</evidence>
<name>A0A4R5DF78_9BACT</name>
<evidence type="ECO:0000313" key="3">
    <source>
        <dbReference type="Proteomes" id="UP000294850"/>
    </source>
</evidence>
<dbReference type="AlphaFoldDB" id="A0A4R5DF78"/>
<keyword evidence="1" id="KW-1133">Transmembrane helix</keyword>
<proteinExistence type="predicted"/>
<dbReference type="Gene3D" id="3.40.50.10610">
    <property type="entry name" value="ABC-type transport auxiliary lipoprotein component"/>
    <property type="match status" value="1"/>
</dbReference>
<protein>
    <submittedName>
        <fullName evidence="2">Uncharacterized protein</fullName>
    </submittedName>
</protein>
<organism evidence="2 3">
    <name type="scientific">Dyadobacter psychrotolerans</name>
    <dbReference type="NCBI Taxonomy" id="2541721"/>
    <lineage>
        <taxon>Bacteria</taxon>
        <taxon>Pseudomonadati</taxon>
        <taxon>Bacteroidota</taxon>
        <taxon>Cytophagia</taxon>
        <taxon>Cytophagales</taxon>
        <taxon>Spirosomataceae</taxon>
        <taxon>Dyadobacter</taxon>
    </lineage>
</organism>
<reference evidence="2 3" key="1">
    <citation type="submission" date="2019-03" db="EMBL/GenBank/DDBJ databases">
        <title>Dyadobacter AR-3-6 sp. nov., isolated from arctic soil.</title>
        <authorList>
            <person name="Chaudhary D.K."/>
        </authorList>
    </citation>
    <scope>NUCLEOTIDE SEQUENCE [LARGE SCALE GENOMIC DNA]</scope>
    <source>
        <strain evidence="2 3">AR-3-6</strain>
    </source>
</reference>
<sequence>MQLVKLRILLIIGWFIAVAASSLLAIQYQVGKTTMDYESGVSHLVSETTRKICEYASNSQKQKIVVIDNLTSLDSAETTLISSIHQDIENKFLQNDCKLIVSDRTGVFKMFEESQLVSKKLAAPNGGPMFGKLLSPTILISGQVRLSEDFIRIDIKAVDLEQGVLITNGSITRTQNQVVKSYQKRYSAGVSGKTLSEEVEEPVTNGQLVSDFFVTNWGWIWAVIILPLLTWSFKLLGFAHLLKGQSTNRNI</sequence>
<dbReference type="OrthoDB" id="9117749at2"/>
<keyword evidence="3" id="KW-1185">Reference proteome</keyword>
<dbReference type="RefSeq" id="WP_131962452.1">
    <property type="nucleotide sequence ID" value="NZ_SMFL01000022.1"/>
</dbReference>
<dbReference type="EMBL" id="SMFL01000022">
    <property type="protein sequence ID" value="TDE09023.1"/>
    <property type="molecule type" value="Genomic_DNA"/>
</dbReference>
<dbReference type="Proteomes" id="UP000294850">
    <property type="component" value="Unassembled WGS sequence"/>
</dbReference>
<evidence type="ECO:0000313" key="2">
    <source>
        <dbReference type="EMBL" id="TDE09023.1"/>
    </source>
</evidence>
<gene>
    <name evidence="2" type="ORF">E0F88_31570</name>
</gene>
<keyword evidence="1" id="KW-0812">Transmembrane</keyword>
<feature type="transmembrane region" description="Helical" evidence="1">
    <location>
        <begin position="217"/>
        <end position="242"/>
    </location>
</feature>
<keyword evidence="1" id="KW-0472">Membrane</keyword>